<evidence type="ECO:0000256" key="11">
    <source>
        <dbReference type="ARBA" id="ARBA00047899"/>
    </source>
</evidence>
<evidence type="ECO:0000313" key="16">
    <source>
        <dbReference type="Proteomes" id="UP001632038"/>
    </source>
</evidence>
<evidence type="ECO:0000256" key="2">
    <source>
        <dbReference type="ARBA" id="ARBA00012513"/>
    </source>
</evidence>
<evidence type="ECO:0000256" key="3">
    <source>
        <dbReference type="ARBA" id="ARBA00022475"/>
    </source>
</evidence>
<evidence type="ECO:0000313" key="15">
    <source>
        <dbReference type="EMBL" id="KAL3642018.1"/>
    </source>
</evidence>
<proteinExistence type="predicted"/>
<comment type="subcellular location">
    <subcellularLocation>
        <location evidence="1">Cell membrane</location>
        <topology evidence="1">Lipid-anchor</topology>
    </subcellularLocation>
</comment>
<dbReference type="SMART" id="SM00220">
    <property type="entry name" value="S_TKc"/>
    <property type="match status" value="1"/>
</dbReference>
<evidence type="ECO:0000256" key="4">
    <source>
        <dbReference type="ARBA" id="ARBA00022527"/>
    </source>
</evidence>
<dbReference type="Gene3D" id="1.10.510.10">
    <property type="entry name" value="Transferase(Phosphotransferase) domain 1"/>
    <property type="match status" value="1"/>
</dbReference>
<dbReference type="GO" id="GO:0005524">
    <property type="term" value="F:ATP binding"/>
    <property type="evidence" value="ECO:0007669"/>
    <property type="project" value="UniProtKB-KW"/>
</dbReference>
<comment type="catalytic activity">
    <reaction evidence="11">
        <text>L-threonyl-[protein] + ATP = O-phospho-L-threonyl-[protein] + ADP + H(+)</text>
        <dbReference type="Rhea" id="RHEA:46608"/>
        <dbReference type="Rhea" id="RHEA-COMP:11060"/>
        <dbReference type="Rhea" id="RHEA-COMP:11605"/>
        <dbReference type="ChEBI" id="CHEBI:15378"/>
        <dbReference type="ChEBI" id="CHEBI:30013"/>
        <dbReference type="ChEBI" id="CHEBI:30616"/>
        <dbReference type="ChEBI" id="CHEBI:61977"/>
        <dbReference type="ChEBI" id="CHEBI:456216"/>
        <dbReference type="EC" id="2.7.11.1"/>
    </reaction>
</comment>
<dbReference type="PANTHER" id="PTHR47985">
    <property type="entry name" value="OS07G0668900 PROTEIN"/>
    <property type="match status" value="1"/>
</dbReference>
<comment type="catalytic activity">
    <reaction evidence="12">
        <text>L-seryl-[protein] + ATP = O-phospho-L-seryl-[protein] + ADP + H(+)</text>
        <dbReference type="Rhea" id="RHEA:17989"/>
        <dbReference type="Rhea" id="RHEA-COMP:9863"/>
        <dbReference type="Rhea" id="RHEA-COMP:11604"/>
        <dbReference type="ChEBI" id="CHEBI:15378"/>
        <dbReference type="ChEBI" id="CHEBI:29999"/>
        <dbReference type="ChEBI" id="CHEBI:30616"/>
        <dbReference type="ChEBI" id="CHEBI:83421"/>
        <dbReference type="ChEBI" id="CHEBI:456216"/>
        <dbReference type="EC" id="2.7.11.1"/>
    </reaction>
</comment>
<keyword evidence="4" id="KW-0723">Serine/threonine-protein kinase</keyword>
<dbReference type="AlphaFoldDB" id="A0ABD3DIS8"/>
<keyword evidence="10" id="KW-0449">Lipoprotein</keyword>
<evidence type="ECO:0000259" key="14">
    <source>
        <dbReference type="PROSITE" id="PS50011"/>
    </source>
</evidence>
<keyword evidence="9" id="KW-0472">Membrane</keyword>
<evidence type="ECO:0000256" key="12">
    <source>
        <dbReference type="ARBA" id="ARBA00048679"/>
    </source>
</evidence>
<evidence type="ECO:0000256" key="7">
    <source>
        <dbReference type="ARBA" id="ARBA00022777"/>
    </source>
</evidence>
<dbReference type="Proteomes" id="UP001632038">
    <property type="component" value="Unassembled WGS sequence"/>
</dbReference>
<feature type="region of interest" description="Disordered" evidence="13">
    <location>
        <begin position="1"/>
        <end position="39"/>
    </location>
</feature>
<accession>A0ABD3DIS8</accession>
<evidence type="ECO:0000256" key="6">
    <source>
        <dbReference type="ARBA" id="ARBA00022741"/>
    </source>
</evidence>
<name>A0ABD3DIS8_9LAMI</name>
<dbReference type="Pfam" id="PF00069">
    <property type="entry name" value="Pkinase"/>
    <property type="match status" value="1"/>
</dbReference>
<feature type="compositionally biased region" description="Polar residues" evidence="13">
    <location>
        <begin position="1"/>
        <end position="24"/>
    </location>
</feature>
<dbReference type="EC" id="2.7.11.1" evidence="2"/>
<dbReference type="EMBL" id="JAVIJP010000016">
    <property type="protein sequence ID" value="KAL3642018.1"/>
    <property type="molecule type" value="Genomic_DNA"/>
</dbReference>
<dbReference type="Gene3D" id="3.30.200.20">
    <property type="entry name" value="Phosphorylase Kinase, domain 1"/>
    <property type="match status" value="1"/>
</dbReference>
<dbReference type="InterPro" id="IPR011009">
    <property type="entry name" value="Kinase-like_dom_sf"/>
</dbReference>
<protein>
    <recommendedName>
        <fullName evidence="2">non-specific serine/threonine protein kinase</fullName>
        <ecNumber evidence="2">2.7.11.1</ecNumber>
    </recommendedName>
</protein>
<feature type="domain" description="Protein kinase" evidence="14">
    <location>
        <begin position="63"/>
        <end position="328"/>
    </location>
</feature>
<dbReference type="PROSITE" id="PS50011">
    <property type="entry name" value="PROTEIN_KINASE_DOM"/>
    <property type="match status" value="1"/>
</dbReference>
<comment type="caution">
    <text evidence="15">The sequence shown here is derived from an EMBL/GenBank/DDBJ whole genome shotgun (WGS) entry which is preliminary data.</text>
</comment>
<keyword evidence="5" id="KW-0808">Transferase</keyword>
<sequence length="374" mass="41539">MGQSPSFGGVQATRQSNATGNQAGAPSIPAGSQAAGPSNPAGLVRTMPTVFSLRKLKKATKNFSINERIDIGRSAHVFRGKLKDGQIVAVKRMINDFGRSEIYGNEMGVLSLLKHRNIINLIGCCVHKDTERIIVYEFMTNRTLHYHLHDRGQPVLDWKTRMKIGAGIAEGLSYLHDTAQVIHRDLKPGNVLLDADYNPKICDFGTSILLPADTQTHNAVVWGKVTPPYCPPSDVHPLSLKYDVYSFGVVLLEIITGIVAIRNGGNRGFIDDWVLFPENFVQQADRKMKGKFPRRMLVRAMTVATKCMNLCPDSRPDIGVVVNAMKYLEGEQDAHWPEIFNTEWISHANVWPELFDTDGIARSSSTSLRRSKSI</sequence>
<evidence type="ECO:0000256" key="1">
    <source>
        <dbReference type="ARBA" id="ARBA00004193"/>
    </source>
</evidence>
<dbReference type="PROSITE" id="PS00108">
    <property type="entry name" value="PROTEIN_KINASE_ST"/>
    <property type="match status" value="1"/>
</dbReference>
<reference evidence="16" key="1">
    <citation type="journal article" date="2024" name="IScience">
        <title>Strigolactones Initiate the Formation of Haustorium-like Structures in Castilleja.</title>
        <authorList>
            <person name="Buerger M."/>
            <person name="Peterson D."/>
            <person name="Chory J."/>
        </authorList>
    </citation>
    <scope>NUCLEOTIDE SEQUENCE [LARGE SCALE GENOMIC DNA]</scope>
</reference>
<organism evidence="15 16">
    <name type="scientific">Castilleja foliolosa</name>
    <dbReference type="NCBI Taxonomy" id="1961234"/>
    <lineage>
        <taxon>Eukaryota</taxon>
        <taxon>Viridiplantae</taxon>
        <taxon>Streptophyta</taxon>
        <taxon>Embryophyta</taxon>
        <taxon>Tracheophyta</taxon>
        <taxon>Spermatophyta</taxon>
        <taxon>Magnoliopsida</taxon>
        <taxon>eudicotyledons</taxon>
        <taxon>Gunneridae</taxon>
        <taxon>Pentapetalae</taxon>
        <taxon>asterids</taxon>
        <taxon>lamiids</taxon>
        <taxon>Lamiales</taxon>
        <taxon>Orobanchaceae</taxon>
        <taxon>Pedicularideae</taxon>
        <taxon>Castillejinae</taxon>
        <taxon>Castilleja</taxon>
    </lineage>
</organism>
<dbReference type="InterPro" id="IPR000719">
    <property type="entry name" value="Prot_kinase_dom"/>
</dbReference>
<keyword evidence="16" id="KW-1185">Reference proteome</keyword>
<evidence type="ECO:0000256" key="13">
    <source>
        <dbReference type="SAM" id="MobiDB-lite"/>
    </source>
</evidence>
<keyword evidence="8" id="KW-0067">ATP-binding</keyword>
<dbReference type="PANTHER" id="PTHR47985:SF11">
    <property type="entry name" value="PROTEIN KINASE DOMAIN-CONTAINING PROTEIN"/>
    <property type="match status" value="1"/>
</dbReference>
<dbReference type="GO" id="GO:0005886">
    <property type="term" value="C:plasma membrane"/>
    <property type="evidence" value="ECO:0007669"/>
    <property type="project" value="UniProtKB-SubCell"/>
</dbReference>
<dbReference type="GO" id="GO:0004674">
    <property type="term" value="F:protein serine/threonine kinase activity"/>
    <property type="evidence" value="ECO:0007669"/>
    <property type="project" value="UniProtKB-KW"/>
</dbReference>
<evidence type="ECO:0000256" key="8">
    <source>
        <dbReference type="ARBA" id="ARBA00022840"/>
    </source>
</evidence>
<dbReference type="FunFam" id="1.10.510.10:FF:001023">
    <property type="entry name" value="Os07g0541700 protein"/>
    <property type="match status" value="1"/>
</dbReference>
<evidence type="ECO:0000256" key="5">
    <source>
        <dbReference type="ARBA" id="ARBA00022679"/>
    </source>
</evidence>
<evidence type="ECO:0000256" key="10">
    <source>
        <dbReference type="ARBA" id="ARBA00023288"/>
    </source>
</evidence>
<dbReference type="InterPro" id="IPR008271">
    <property type="entry name" value="Ser/Thr_kinase_AS"/>
</dbReference>
<keyword evidence="3" id="KW-1003">Cell membrane</keyword>
<dbReference type="SUPFAM" id="SSF56112">
    <property type="entry name" value="Protein kinase-like (PK-like)"/>
    <property type="match status" value="1"/>
</dbReference>
<keyword evidence="6" id="KW-0547">Nucleotide-binding</keyword>
<evidence type="ECO:0000256" key="9">
    <source>
        <dbReference type="ARBA" id="ARBA00023136"/>
    </source>
</evidence>
<keyword evidence="7" id="KW-0418">Kinase</keyword>
<gene>
    <name evidence="15" type="ORF">CASFOL_012833</name>
</gene>